<evidence type="ECO:0000256" key="5">
    <source>
        <dbReference type="ARBA" id="ARBA00023239"/>
    </source>
</evidence>
<evidence type="ECO:0000256" key="1">
    <source>
        <dbReference type="ARBA" id="ARBA00022741"/>
    </source>
</evidence>
<comment type="catalytic activity">
    <reaction evidence="6">
        <text>(6S)-NADHX + ADP = AMP + phosphate + NADH + H(+)</text>
        <dbReference type="Rhea" id="RHEA:32223"/>
        <dbReference type="ChEBI" id="CHEBI:15378"/>
        <dbReference type="ChEBI" id="CHEBI:43474"/>
        <dbReference type="ChEBI" id="CHEBI:57945"/>
        <dbReference type="ChEBI" id="CHEBI:64074"/>
        <dbReference type="ChEBI" id="CHEBI:456215"/>
        <dbReference type="ChEBI" id="CHEBI:456216"/>
        <dbReference type="EC" id="4.2.1.136"/>
    </reaction>
</comment>
<evidence type="ECO:0000256" key="4">
    <source>
        <dbReference type="ARBA" id="ARBA00023027"/>
    </source>
</evidence>
<dbReference type="EC" id="4.2.1.136" evidence="6"/>
<comment type="catalytic activity">
    <reaction evidence="6">
        <text>(6S)-NADPHX + ADP = AMP + phosphate + NADPH + H(+)</text>
        <dbReference type="Rhea" id="RHEA:32235"/>
        <dbReference type="ChEBI" id="CHEBI:15378"/>
        <dbReference type="ChEBI" id="CHEBI:43474"/>
        <dbReference type="ChEBI" id="CHEBI:57783"/>
        <dbReference type="ChEBI" id="CHEBI:64076"/>
        <dbReference type="ChEBI" id="CHEBI:456215"/>
        <dbReference type="ChEBI" id="CHEBI:456216"/>
        <dbReference type="EC" id="4.2.1.136"/>
    </reaction>
</comment>
<dbReference type="Pfam" id="PF01256">
    <property type="entry name" value="Carb_kinase"/>
    <property type="match status" value="1"/>
</dbReference>
<proteinExistence type="inferred from homology"/>
<dbReference type="EMBL" id="BAAAQT010000005">
    <property type="protein sequence ID" value="GAA2173474.1"/>
    <property type="molecule type" value="Genomic_DNA"/>
</dbReference>
<sequence length="274" mass="27561">MEHWTRAEARAWMRAPAATDDKYARGVVGLVTGSHDYPGAAVLGVEAAHRAGAGMVRHVGPRRVGDLVLARRPETVVQAGRVQAWVLGSGTDPAGRSDALAAVLQEALDEGVPAVVDAGALDLAGTGDGARLLTPHAGELRALLASLGEDGLTRGDVEADPERWARLAATRTGATVLLKGARTLVTDGARVVLVAAPTHWLATAGTGDVLAGVAGAMLAAHADAIARDAGIVVDLGATAAWIHGAAGERASGGGPLVALEVAEQVADVVAGLLA</sequence>
<comment type="similarity">
    <text evidence="6">Belongs to the NnrD/CARKD family.</text>
</comment>
<feature type="binding site" evidence="6">
    <location>
        <begin position="179"/>
        <end position="183"/>
    </location>
    <ligand>
        <name>AMP</name>
        <dbReference type="ChEBI" id="CHEBI:456215"/>
    </ligand>
</feature>
<feature type="binding site" evidence="6">
    <location>
        <position position="90"/>
    </location>
    <ligand>
        <name>(6S)-NADPHX</name>
        <dbReference type="ChEBI" id="CHEBI:64076"/>
    </ligand>
</feature>
<dbReference type="SUPFAM" id="SSF53613">
    <property type="entry name" value="Ribokinase-like"/>
    <property type="match status" value="1"/>
</dbReference>
<dbReference type="Proteomes" id="UP001501599">
    <property type="component" value="Unassembled WGS sequence"/>
</dbReference>
<organism evidence="8 9">
    <name type="scientific">Agrococcus versicolor</name>
    <dbReference type="NCBI Taxonomy" id="501482"/>
    <lineage>
        <taxon>Bacteria</taxon>
        <taxon>Bacillati</taxon>
        <taxon>Actinomycetota</taxon>
        <taxon>Actinomycetes</taxon>
        <taxon>Micrococcales</taxon>
        <taxon>Microbacteriaceae</taxon>
        <taxon>Agrococcus</taxon>
    </lineage>
</organism>
<protein>
    <recommendedName>
        <fullName evidence="6">ADP-dependent (S)-NAD(P)H-hydrate dehydratase</fullName>
        <ecNumber evidence="6">4.2.1.136</ecNumber>
    </recommendedName>
    <alternativeName>
        <fullName evidence="6">ADP-dependent NAD(P)HX dehydratase</fullName>
    </alternativeName>
</protein>
<gene>
    <name evidence="6" type="primary">nnrD</name>
    <name evidence="8" type="ORF">GCM10009846_15630</name>
</gene>
<dbReference type="CDD" id="cd01171">
    <property type="entry name" value="YXKO-related"/>
    <property type="match status" value="1"/>
</dbReference>
<feature type="binding site" evidence="6">
    <location>
        <position position="136"/>
    </location>
    <ligand>
        <name>(6S)-NADPHX</name>
        <dbReference type="ChEBI" id="CHEBI:64076"/>
    </ligand>
</feature>
<evidence type="ECO:0000313" key="8">
    <source>
        <dbReference type="EMBL" id="GAA2173474.1"/>
    </source>
</evidence>
<feature type="domain" description="YjeF C-terminal" evidence="7">
    <location>
        <begin position="5"/>
        <end position="272"/>
    </location>
</feature>
<dbReference type="Gene3D" id="3.40.1190.20">
    <property type="match status" value="1"/>
</dbReference>
<dbReference type="InterPro" id="IPR029056">
    <property type="entry name" value="Ribokinase-like"/>
</dbReference>
<keyword evidence="1 6" id="KW-0547">Nucleotide-binding</keyword>
<feature type="binding site" evidence="6">
    <location>
        <position position="40"/>
    </location>
    <ligand>
        <name>(6S)-NADPHX</name>
        <dbReference type="ChEBI" id="CHEBI:64076"/>
    </ligand>
</feature>
<keyword evidence="9" id="KW-1185">Reference proteome</keyword>
<evidence type="ECO:0000256" key="6">
    <source>
        <dbReference type="HAMAP-Rule" id="MF_01965"/>
    </source>
</evidence>
<comment type="caution">
    <text evidence="8">The sequence shown here is derived from an EMBL/GenBank/DDBJ whole genome shotgun (WGS) entry which is preliminary data.</text>
</comment>
<comment type="cofactor">
    <cofactor evidence="6">
        <name>Mg(2+)</name>
        <dbReference type="ChEBI" id="CHEBI:18420"/>
    </cofactor>
</comment>
<keyword evidence="5 6" id="KW-0456">Lyase</keyword>
<feature type="binding site" evidence="6">
    <location>
        <position position="207"/>
    </location>
    <ligand>
        <name>AMP</name>
        <dbReference type="ChEBI" id="CHEBI:456215"/>
    </ligand>
</feature>
<dbReference type="PANTHER" id="PTHR12592:SF0">
    <property type="entry name" value="ATP-DEPENDENT (S)-NAD(P)H-HYDRATE DEHYDRATASE"/>
    <property type="match status" value="1"/>
</dbReference>
<keyword evidence="2 6" id="KW-0067">ATP-binding</keyword>
<evidence type="ECO:0000259" key="7">
    <source>
        <dbReference type="PROSITE" id="PS51383"/>
    </source>
</evidence>
<comment type="subunit">
    <text evidence="6">Homotetramer.</text>
</comment>
<keyword evidence="4 6" id="KW-0520">NAD</keyword>
<reference evidence="8 9" key="1">
    <citation type="journal article" date="2019" name="Int. J. Syst. Evol. Microbiol.">
        <title>The Global Catalogue of Microorganisms (GCM) 10K type strain sequencing project: providing services to taxonomists for standard genome sequencing and annotation.</title>
        <authorList>
            <consortium name="The Broad Institute Genomics Platform"/>
            <consortium name="The Broad Institute Genome Sequencing Center for Infectious Disease"/>
            <person name="Wu L."/>
            <person name="Ma J."/>
        </authorList>
    </citation>
    <scope>NUCLEOTIDE SEQUENCE [LARGE SCALE GENOMIC DNA]</scope>
    <source>
        <strain evidence="8 9">JCM 16026</strain>
    </source>
</reference>
<comment type="function">
    <text evidence="6">Catalyzes the dehydration of the S-form of NAD(P)HX at the expense of ADP, which is converted to AMP. Together with NAD(P)HX epimerase, which catalyzes the epimerization of the S- and R-forms, the enzyme allows the repair of both epimers of NAD(P)HX, a damaged form of NAD(P)H that is a result of enzymatic or heat-dependent hydration.</text>
</comment>
<evidence type="ECO:0000313" key="9">
    <source>
        <dbReference type="Proteomes" id="UP001501599"/>
    </source>
</evidence>
<accession>A0ABN3AQB8</accession>
<evidence type="ECO:0000256" key="2">
    <source>
        <dbReference type="ARBA" id="ARBA00022840"/>
    </source>
</evidence>
<keyword evidence="3 6" id="KW-0521">NADP</keyword>
<dbReference type="PANTHER" id="PTHR12592">
    <property type="entry name" value="ATP-DEPENDENT (S)-NAD(P)H-HYDRATE DEHYDRATASE FAMILY MEMBER"/>
    <property type="match status" value="1"/>
</dbReference>
<dbReference type="PROSITE" id="PS51383">
    <property type="entry name" value="YJEF_C_3"/>
    <property type="match status" value="1"/>
</dbReference>
<evidence type="ECO:0000256" key="3">
    <source>
        <dbReference type="ARBA" id="ARBA00022857"/>
    </source>
</evidence>
<dbReference type="InterPro" id="IPR000631">
    <property type="entry name" value="CARKD"/>
</dbReference>
<feature type="binding site" evidence="6">
    <location>
        <position position="208"/>
    </location>
    <ligand>
        <name>(6S)-NADPHX</name>
        <dbReference type="ChEBI" id="CHEBI:64076"/>
    </ligand>
</feature>
<dbReference type="HAMAP" id="MF_01965">
    <property type="entry name" value="NADHX_dehydratase"/>
    <property type="match status" value="1"/>
</dbReference>
<name>A0ABN3AQB8_9MICO</name>